<evidence type="ECO:0000313" key="2">
    <source>
        <dbReference type="EMBL" id="EKF50854.1"/>
    </source>
</evidence>
<dbReference type="InterPro" id="IPR014922">
    <property type="entry name" value="YdhG-like"/>
</dbReference>
<accession>K2PKU6</accession>
<gene>
    <name evidence="2" type="ORF">C426_1779</name>
</gene>
<dbReference type="Pfam" id="PF08818">
    <property type="entry name" value="DUF1801"/>
    <property type="match status" value="1"/>
</dbReference>
<comment type="caution">
    <text evidence="2">The sequence shown here is derived from an EMBL/GenBank/DDBJ whole genome shotgun (WGS) entry which is preliminary data.</text>
</comment>
<feature type="domain" description="YdhG-like" evidence="1">
    <location>
        <begin position="14"/>
        <end position="99"/>
    </location>
</feature>
<dbReference type="eggNOG" id="COG5646">
    <property type="taxonomic scope" value="Bacteria"/>
</dbReference>
<dbReference type="Proteomes" id="UP000006787">
    <property type="component" value="Unassembled WGS sequence"/>
</dbReference>
<proteinExistence type="predicted"/>
<sequence>MEFETYFQDDNLMILVRKSVLTVFPQAQERLSYGMPAWFDGKRVLLYAQNHKAHLRLYPRPAFIASHLEDLTKTYNCSKGTIQITHNIGEKQLKELVKTIILWNLKQDN</sequence>
<dbReference type="RefSeq" id="WP_003136320.1">
    <property type="nucleotide sequence ID" value="NZ_AMQS01000031.1"/>
</dbReference>
<evidence type="ECO:0000259" key="1">
    <source>
        <dbReference type="Pfam" id="PF08818"/>
    </source>
</evidence>
<protein>
    <recommendedName>
        <fullName evidence="1">YdhG-like domain-containing protein</fullName>
    </recommendedName>
</protein>
<dbReference type="PATRIC" id="fig|1231377.3.peg.1759"/>
<dbReference type="Gene3D" id="3.90.1150.200">
    <property type="match status" value="1"/>
</dbReference>
<reference evidence="2 3" key="1">
    <citation type="journal article" date="2012" name="J. Bacteriol.">
        <title>Genome Sequence of the Bacteriocin-Producing Strain Lactococcus garvieae DCC43.</title>
        <authorList>
            <person name="Gabrielsen C."/>
            <person name="Brede D.A."/>
            <person name="Hernandez P.E."/>
            <person name="Nes I.F."/>
            <person name="Diep D.B."/>
        </authorList>
    </citation>
    <scope>NUCLEOTIDE SEQUENCE [LARGE SCALE GENOMIC DNA]</scope>
    <source>
        <strain evidence="2 3">DCC43</strain>
    </source>
</reference>
<evidence type="ECO:0000313" key="3">
    <source>
        <dbReference type="Proteomes" id="UP000006787"/>
    </source>
</evidence>
<organism evidence="2 3">
    <name type="scientific">Lactococcus garvieae DCC43</name>
    <dbReference type="NCBI Taxonomy" id="1231377"/>
    <lineage>
        <taxon>Bacteria</taxon>
        <taxon>Bacillati</taxon>
        <taxon>Bacillota</taxon>
        <taxon>Bacilli</taxon>
        <taxon>Lactobacillales</taxon>
        <taxon>Streptococcaceae</taxon>
        <taxon>Lactococcus</taxon>
    </lineage>
</organism>
<dbReference type="EMBL" id="AMQS01000031">
    <property type="protein sequence ID" value="EKF50854.1"/>
    <property type="molecule type" value="Genomic_DNA"/>
</dbReference>
<dbReference type="SUPFAM" id="SSF159888">
    <property type="entry name" value="YdhG-like"/>
    <property type="match status" value="1"/>
</dbReference>
<dbReference type="AlphaFoldDB" id="K2PKU6"/>
<name>K2PKU6_9LACT</name>